<sequence>MGFCSICLYLSKYIIPTNFQREELGSLGGFLSGVVGSMYAVSTGFVLIYLLGNFNKAQEVVATESTILMRLADSVSWLPSNMKPAIYADIKNYAKDVVGREW</sequence>
<name>A0A0F3QIP4_RICBE</name>
<dbReference type="Proteomes" id="UP000033689">
    <property type="component" value="Unassembled WGS sequence"/>
</dbReference>
<dbReference type="EMBL" id="LAOJ01000001">
    <property type="protein sequence ID" value="KJV92031.1"/>
    <property type="molecule type" value="Genomic_DNA"/>
</dbReference>
<accession>A0A0F3QIP4</accession>
<keyword evidence="1" id="KW-0812">Transmembrane</keyword>
<comment type="caution">
    <text evidence="2">The sequence shown here is derived from an EMBL/GenBank/DDBJ whole genome shotgun (WGS) entry which is preliminary data.</text>
</comment>
<evidence type="ECO:0000313" key="2">
    <source>
        <dbReference type="EMBL" id="KJV92031.1"/>
    </source>
</evidence>
<dbReference type="AlphaFoldDB" id="A0A0F3QIP4"/>
<keyword evidence="1" id="KW-1133">Transmembrane helix</keyword>
<reference evidence="2 3" key="1">
    <citation type="submission" date="2015-02" db="EMBL/GenBank/DDBJ databases">
        <title>Genome Sequencing of Rickettsiales.</title>
        <authorList>
            <person name="Daugherty S.C."/>
            <person name="Su Q."/>
            <person name="Abolude K."/>
            <person name="Beier-Sexton M."/>
            <person name="Carlyon J.A."/>
            <person name="Carter R."/>
            <person name="Day N.P."/>
            <person name="Dumler S.J."/>
            <person name="Dyachenko V."/>
            <person name="Godinez A."/>
            <person name="Kurtti T.J."/>
            <person name="Lichay M."/>
            <person name="Mullins K.E."/>
            <person name="Ott S."/>
            <person name="Pappas-Brown V."/>
            <person name="Paris D.H."/>
            <person name="Patel P."/>
            <person name="Richards A.L."/>
            <person name="Sadzewicz L."/>
            <person name="Sears K."/>
            <person name="Seidman D."/>
            <person name="Sengamalay N."/>
            <person name="Stenos J."/>
            <person name="Tallon L.J."/>
            <person name="Vincent G."/>
            <person name="Fraser C.M."/>
            <person name="Munderloh U."/>
            <person name="Dunning-Hotopp J.C."/>
        </authorList>
    </citation>
    <scope>NUCLEOTIDE SEQUENCE [LARGE SCALE GENOMIC DNA]</scope>
    <source>
        <strain evidence="2 3">RML Mogi</strain>
    </source>
</reference>
<evidence type="ECO:0000313" key="3">
    <source>
        <dbReference type="Proteomes" id="UP000033689"/>
    </source>
</evidence>
<keyword evidence="1" id="KW-0472">Membrane</keyword>
<dbReference type="PATRIC" id="fig|1359194.3.peg.661"/>
<organism evidence="2 3">
    <name type="scientific">Rickettsia bellii str. RML Mogi</name>
    <dbReference type="NCBI Taxonomy" id="1359194"/>
    <lineage>
        <taxon>Bacteria</taxon>
        <taxon>Pseudomonadati</taxon>
        <taxon>Pseudomonadota</taxon>
        <taxon>Alphaproteobacteria</taxon>
        <taxon>Rickettsiales</taxon>
        <taxon>Rickettsiaceae</taxon>
        <taxon>Rickettsieae</taxon>
        <taxon>Rickettsia</taxon>
        <taxon>belli group</taxon>
    </lineage>
</organism>
<dbReference type="InterPro" id="IPR025333">
    <property type="entry name" value="DUF4239"/>
</dbReference>
<protein>
    <submittedName>
        <fullName evidence="2">Uncharacterized protein</fullName>
    </submittedName>
</protein>
<gene>
    <name evidence="2" type="ORF">RBEMOGI_0649</name>
</gene>
<evidence type="ECO:0000256" key="1">
    <source>
        <dbReference type="SAM" id="Phobius"/>
    </source>
</evidence>
<dbReference type="Pfam" id="PF14023">
    <property type="entry name" value="Bestrophin-like"/>
    <property type="match status" value="1"/>
</dbReference>
<feature type="transmembrane region" description="Helical" evidence="1">
    <location>
        <begin position="30"/>
        <end position="51"/>
    </location>
</feature>
<proteinExistence type="predicted"/>